<dbReference type="CDD" id="cd07473">
    <property type="entry name" value="Peptidases_S8_Subtilisin_like"/>
    <property type="match status" value="1"/>
</dbReference>
<dbReference type="Gene3D" id="3.40.50.200">
    <property type="entry name" value="Peptidase S8/S53 domain"/>
    <property type="match status" value="1"/>
</dbReference>
<dbReference type="PROSITE" id="PS00138">
    <property type="entry name" value="SUBTILASE_SER"/>
    <property type="match status" value="1"/>
</dbReference>
<evidence type="ECO:0000256" key="2">
    <source>
        <dbReference type="ARBA" id="ARBA00022670"/>
    </source>
</evidence>
<dbReference type="AlphaFoldDB" id="A0A538TP17"/>
<dbReference type="PANTHER" id="PTHR43399">
    <property type="entry name" value="SUBTILISIN-RELATED"/>
    <property type="match status" value="1"/>
</dbReference>
<dbReference type="InterPro" id="IPR000209">
    <property type="entry name" value="Peptidase_S8/S53_dom"/>
</dbReference>
<sequence length="559" mass="59299">MRCRIVLAWMLCLVAAPAWAASFRPGALLVATDDSEPLRLGLNGRITARTPLVQAILDRHGLRRYVVIGASPRSPDRRRFLTLESDRNDFDPLAAARELSATRAFRAVVPDLLLRLYATVPNDPYVQPLYQWYVESPAGVGLPGGWDLGRGDTNTVIAIMDNGIDIGHPDLASQIWINRAEVPGNGVDDDGNGLVDDVKGWDFGNGDADPSAEAMIDPSGIDEGFHGTFVAGIAAAATDNGAGIAGAGWQCRIMALKVGNSAGELPLSAVTAAFEYAAGEGADVLNMSFGTRDPTAQDYFQALVDMATAANVLCVAAAGNDSLDTPSYPAACANVLAVAATGEDNRRAAYSNWGSWVDVAAPGSAMWSSICRNYELDFVSQIIYLLYFGWDGENPYMYGDGTSFASPLVAGVCGLTRARMPGLTPQQIIAHVVATGDLVTYDHPIGPRVNAYRALSEPAVDVEPLAPPRTAFGSAWPNPFGRATTIDFALAAAAPVRLRVYDNAGRLVRTLIEATLPAGRHAAIWDGTSSDGRTLGSGIYFAALESGGRRAVRKIVITR</sequence>
<comment type="caution">
    <text evidence="9">The sequence shown here is derived from an EMBL/GenBank/DDBJ whole genome shotgun (WGS) entry which is preliminary data.</text>
</comment>
<feature type="signal peptide" evidence="6">
    <location>
        <begin position="1"/>
        <end position="20"/>
    </location>
</feature>
<dbReference type="PANTHER" id="PTHR43399:SF4">
    <property type="entry name" value="CELL WALL-ASSOCIATED PROTEASE"/>
    <property type="match status" value="1"/>
</dbReference>
<dbReference type="InterPro" id="IPR025965">
    <property type="entry name" value="FlgD/Vpr_Ig-like"/>
</dbReference>
<dbReference type="InterPro" id="IPR015500">
    <property type="entry name" value="Peptidase_S8_subtilisin-rel"/>
</dbReference>
<dbReference type="Pfam" id="PF00082">
    <property type="entry name" value="Peptidase_S8"/>
    <property type="match status" value="1"/>
</dbReference>
<feature type="active site" description="Charge relay system" evidence="5">
    <location>
        <position position="226"/>
    </location>
</feature>
<dbReference type="Pfam" id="PF13860">
    <property type="entry name" value="FlgD_ig"/>
    <property type="match status" value="1"/>
</dbReference>
<accession>A0A538TP17</accession>
<keyword evidence="2 5" id="KW-0645">Protease</keyword>
<dbReference type="InterPro" id="IPR023828">
    <property type="entry name" value="Peptidase_S8_Ser-AS"/>
</dbReference>
<dbReference type="PROSITE" id="PS00137">
    <property type="entry name" value="SUBTILASE_HIS"/>
    <property type="match status" value="1"/>
</dbReference>
<evidence type="ECO:0000256" key="3">
    <source>
        <dbReference type="ARBA" id="ARBA00022801"/>
    </source>
</evidence>
<feature type="active site" description="Charge relay system" evidence="5">
    <location>
        <position position="403"/>
    </location>
</feature>
<gene>
    <name evidence="9" type="ORF">E6K78_07915</name>
</gene>
<feature type="active site" description="Charge relay system" evidence="5">
    <location>
        <position position="161"/>
    </location>
</feature>
<evidence type="ECO:0000313" key="9">
    <source>
        <dbReference type="EMBL" id="TMQ65330.1"/>
    </source>
</evidence>
<evidence type="ECO:0000256" key="1">
    <source>
        <dbReference type="ARBA" id="ARBA00011073"/>
    </source>
</evidence>
<keyword evidence="6" id="KW-0732">Signal</keyword>
<dbReference type="Gene3D" id="2.60.40.4070">
    <property type="match status" value="1"/>
</dbReference>
<dbReference type="EMBL" id="VBOY01000072">
    <property type="protein sequence ID" value="TMQ65330.1"/>
    <property type="molecule type" value="Genomic_DNA"/>
</dbReference>
<organism evidence="9 10">
    <name type="scientific">Eiseniibacteriota bacterium</name>
    <dbReference type="NCBI Taxonomy" id="2212470"/>
    <lineage>
        <taxon>Bacteria</taxon>
        <taxon>Candidatus Eiseniibacteriota</taxon>
    </lineage>
</organism>
<keyword evidence="3 5" id="KW-0378">Hydrolase</keyword>
<feature type="domain" description="FlgD/Vpr Ig-like" evidence="8">
    <location>
        <begin position="483"/>
        <end position="542"/>
    </location>
</feature>
<dbReference type="InterPro" id="IPR022398">
    <property type="entry name" value="Peptidase_S8_His-AS"/>
</dbReference>
<feature type="chain" id="PRO_5021898577" evidence="6">
    <location>
        <begin position="21"/>
        <end position="559"/>
    </location>
</feature>
<evidence type="ECO:0000256" key="4">
    <source>
        <dbReference type="ARBA" id="ARBA00022825"/>
    </source>
</evidence>
<dbReference type="PROSITE" id="PS51892">
    <property type="entry name" value="SUBTILASE"/>
    <property type="match status" value="1"/>
</dbReference>
<dbReference type="Proteomes" id="UP000316609">
    <property type="component" value="Unassembled WGS sequence"/>
</dbReference>
<name>A0A538TP17_UNCEI</name>
<evidence type="ECO:0000256" key="5">
    <source>
        <dbReference type="PROSITE-ProRule" id="PRU01240"/>
    </source>
</evidence>
<dbReference type="InterPro" id="IPR026444">
    <property type="entry name" value="Secre_tail"/>
</dbReference>
<dbReference type="GO" id="GO:0006508">
    <property type="term" value="P:proteolysis"/>
    <property type="evidence" value="ECO:0007669"/>
    <property type="project" value="UniProtKB-KW"/>
</dbReference>
<evidence type="ECO:0000259" key="8">
    <source>
        <dbReference type="Pfam" id="PF13860"/>
    </source>
</evidence>
<dbReference type="InterPro" id="IPR036852">
    <property type="entry name" value="Peptidase_S8/S53_dom_sf"/>
</dbReference>
<protein>
    <submittedName>
        <fullName evidence="9">T9SS type A sorting domain-containing protein</fullName>
    </submittedName>
</protein>
<reference evidence="9 10" key="1">
    <citation type="journal article" date="2019" name="Nat. Microbiol.">
        <title>Mediterranean grassland soil C-N compound turnover is dependent on rainfall and depth, and is mediated by genomically divergent microorganisms.</title>
        <authorList>
            <person name="Diamond S."/>
            <person name="Andeer P.F."/>
            <person name="Li Z."/>
            <person name="Crits-Christoph A."/>
            <person name="Burstein D."/>
            <person name="Anantharaman K."/>
            <person name="Lane K.R."/>
            <person name="Thomas B.C."/>
            <person name="Pan C."/>
            <person name="Northen T.R."/>
            <person name="Banfield J.F."/>
        </authorList>
    </citation>
    <scope>NUCLEOTIDE SEQUENCE [LARGE SCALE GENOMIC DNA]</scope>
    <source>
        <strain evidence="9">WS_8</strain>
    </source>
</reference>
<dbReference type="InterPro" id="IPR034204">
    <property type="entry name" value="PfSUB1-like_cat_dom"/>
</dbReference>
<dbReference type="PRINTS" id="PR00723">
    <property type="entry name" value="SUBTILISIN"/>
</dbReference>
<proteinExistence type="inferred from homology"/>
<dbReference type="SUPFAM" id="SSF52743">
    <property type="entry name" value="Subtilisin-like"/>
    <property type="match status" value="1"/>
</dbReference>
<feature type="domain" description="Peptidase S8/S53" evidence="7">
    <location>
        <begin position="153"/>
        <end position="436"/>
    </location>
</feature>
<evidence type="ECO:0000256" key="6">
    <source>
        <dbReference type="SAM" id="SignalP"/>
    </source>
</evidence>
<dbReference type="NCBIfam" id="TIGR04183">
    <property type="entry name" value="Por_Secre_tail"/>
    <property type="match status" value="1"/>
</dbReference>
<dbReference type="GO" id="GO:0004252">
    <property type="term" value="F:serine-type endopeptidase activity"/>
    <property type="evidence" value="ECO:0007669"/>
    <property type="project" value="UniProtKB-UniRule"/>
</dbReference>
<keyword evidence="4 5" id="KW-0720">Serine protease</keyword>
<evidence type="ECO:0000313" key="10">
    <source>
        <dbReference type="Proteomes" id="UP000316609"/>
    </source>
</evidence>
<dbReference type="InterPro" id="IPR051048">
    <property type="entry name" value="Peptidase_S8/S53_subtilisin"/>
</dbReference>
<evidence type="ECO:0000259" key="7">
    <source>
        <dbReference type="Pfam" id="PF00082"/>
    </source>
</evidence>
<comment type="similarity">
    <text evidence="1 5">Belongs to the peptidase S8 family.</text>
</comment>